<protein>
    <submittedName>
        <fullName evidence="2">Alpha/beta hydrolase</fullName>
    </submittedName>
</protein>
<dbReference type="RefSeq" id="WP_316020940.1">
    <property type="nucleotide sequence ID" value="NZ_JAWDID010000061.1"/>
</dbReference>
<dbReference type="GO" id="GO:0016787">
    <property type="term" value="F:hydrolase activity"/>
    <property type="evidence" value="ECO:0007669"/>
    <property type="project" value="UniProtKB-KW"/>
</dbReference>
<dbReference type="PANTHER" id="PTHR43433:SF5">
    <property type="entry name" value="AB HYDROLASE-1 DOMAIN-CONTAINING PROTEIN"/>
    <property type="match status" value="1"/>
</dbReference>
<organism evidence="2 3">
    <name type="scientific">Bosea rubneri</name>
    <dbReference type="NCBI Taxonomy" id="3075434"/>
    <lineage>
        <taxon>Bacteria</taxon>
        <taxon>Pseudomonadati</taxon>
        <taxon>Pseudomonadota</taxon>
        <taxon>Alphaproteobacteria</taxon>
        <taxon>Hyphomicrobiales</taxon>
        <taxon>Boseaceae</taxon>
        <taxon>Bosea</taxon>
    </lineage>
</organism>
<gene>
    <name evidence="2" type="ORF">RKE40_25180</name>
</gene>
<dbReference type="Gene3D" id="3.40.50.1820">
    <property type="entry name" value="alpha/beta hydrolase"/>
    <property type="match status" value="1"/>
</dbReference>
<reference evidence="2 3" key="1">
    <citation type="submission" date="2023-09" db="EMBL/GenBank/DDBJ databases">
        <title>Whole genome shotgun sequencing (WGS) of Bosea sp. ZW T0_25, isolated from stored onions (Allium cepa).</title>
        <authorList>
            <person name="Stoll D.A."/>
            <person name="Huch M."/>
        </authorList>
    </citation>
    <scope>NUCLEOTIDE SEQUENCE [LARGE SCALE GENOMIC DNA]</scope>
    <source>
        <strain evidence="2 3">ZW T0_25</strain>
    </source>
</reference>
<accession>A0ABU3SEI8</accession>
<keyword evidence="3" id="KW-1185">Reference proteome</keyword>
<feature type="domain" description="AB hydrolase-1" evidence="1">
    <location>
        <begin position="21"/>
        <end position="247"/>
    </location>
</feature>
<evidence type="ECO:0000313" key="3">
    <source>
        <dbReference type="Proteomes" id="UP001254257"/>
    </source>
</evidence>
<proteinExistence type="predicted"/>
<dbReference type="InterPro" id="IPR029058">
    <property type="entry name" value="AB_hydrolase_fold"/>
</dbReference>
<dbReference type="Proteomes" id="UP001254257">
    <property type="component" value="Unassembled WGS sequence"/>
</dbReference>
<evidence type="ECO:0000313" key="2">
    <source>
        <dbReference type="EMBL" id="MDU0343201.1"/>
    </source>
</evidence>
<dbReference type="InterPro" id="IPR050471">
    <property type="entry name" value="AB_hydrolase"/>
</dbReference>
<dbReference type="PANTHER" id="PTHR43433">
    <property type="entry name" value="HYDROLASE, ALPHA/BETA FOLD FAMILY PROTEIN"/>
    <property type="match status" value="1"/>
</dbReference>
<dbReference type="EMBL" id="JAWDID010000061">
    <property type="protein sequence ID" value="MDU0343201.1"/>
    <property type="molecule type" value="Genomic_DNA"/>
</dbReference>
<dbReference type="InterPro" id="IPR000073">
    <property type="entry name" value="AB_hydrolase_1"/>
</dbReference>
<name>A0ABU3SEI8_9HYPH</name>
<keyword evidence="2" id="KW-0378">Hydrolase</keyword>
<sequence>MPIARINGHDMNYEIHGKGEPVLLMGGWGTFCHGEHHHLPWGLTDRYSVVIFDHRGIGDSGDELDKPATTRMYADDAIGLLSHLEIPNAHVIGLIGMGACIAQEMAISHPQLVRSMVNTGAWLKTDRFLTDQLELFRNVHRDMGFLAFQHAVTVLSFEPEYYNRNIDRLLGVDGVWGHLNGRYPAHSRLIDACIAHDTTGRAGEIKAPTFVLHAGLDQVTGPRTTQPIQDAIPGAEGYLLAEAAHVIAGKAMKARFSELLFDFLGKH</sequence>
<dbReference type="Pfam" id="PF00561">
    <property type="entry name" value="Abhydrolase_1"/>
    <property type="match status" value="1"/>
</dbReference>
<evidence type="ECO:0000259" key="1">
    <source>
        <dbReference type="Pfam" id="PF00561"/>
    </source>
</evidence>
<comment type="caution">
    <text evidence="2">The sequence shown here is derived from an EMBL/GenBank/DDBJ whole genome shotgun (WGS) entry which is preliminary data.</text>
</comment>
<dbReference type="SUPFAM" id="SSF53474">
    <property type="entry name" value="alpha/beta-Hydrolases"/>
    <property type="match status" value="1"/>
</dbReference>